<keyword evidence="3" id="KW-1185">Reference proteome</keyword>
<accession>A0A8J8NMP2</accession>
<feature type="compositionally biased region" description="Basic residues" evidence="1">
    <location>
        <begin position="1"/>
        <end position="21"/>
    </location>
</feature>
<dbReference type="EMBL" id="RRYP01012738">
    <property type="protein sequence ID" value="TNV76915.1"/>
    <property type="molecule type" value="Genomic_DNA"/>
</dbReference>
<feature type="region of interest" description="Disordered" evidence="1">
    <location>
        <begin position="1"/>
        <end position="43"/>
    </location>
</feature>
<proteinExistence type="predicted"/>
<reference evidence="2" key="1">
    <citation type="submission" date="2019-06" db="EMBL/GenBank/DDBJ databases">
        <authorList>
            <person name="Zheng W."/>
        </authorList>
    </citation>
    <scope>NUCLEOTIDE SEQUENCE</scope>
    <source>
        <strain evidence="2">QDHG01</strain>
    </source>
</reference>
<comment type="caution">
    <text evidence="2">The sequence shown here is derived from an EMBL/GenBank/DDBJ whole genome shotgun (WGS) entry which is preliminary data.</text>
</comment>
<evidence type="ECO:0000313" key="2">
    <source>
        <dbReference type="EMBL" id="TNV76915.1"/>
    </source>
</evidence>
<dbReference type="AlphaFoldDB" id="A0A8J8NMP2"/>
<sequence>MHPFRKKLKTSKRRSKRRINPQRRNIILKKDLLSHPQRRRKRRSIINLKNSMVDPAFLQKRAKSNTSISLN</sequence>
<dbReference type="Proteomes" id="UP000785679">
    <property type="component" value="Unassembled WGS sequence"/>
</dbReference>
<organism evidence="2 3">
    <name type="scientific">Halteria grandinella</name>
    <dbReference type="NCBI Taxonomy" id="5974"/>
    <lineage>
        <taxon>Eukaryota</taxon>
        <taxon>Sar</taxon>
        <taxon>Alveolata</taxon>
        <taxon>Ciliophora</taxon>
        <taxon>Intramacronucleata</taxon>
        <taxon>Spirotrichea</taxon>
        <taxon>Stichotrichia</taxon>
        <taxon>Sporadotrichida</taxon>
        <taxon>Halteriidae</taxon>
        <taxon>Halteria</taxon>
    </lineage>
</organism>
<evidence type="ECO:0000313" key="3">
    <source>
        <dbReference type="Proteomes" id="UP000785679"/>
    </source>
</evidence>
<evidence type="ECO:0000256" key="1">
    <source>
        <dbReference type="SAM" id="MobiDB-lite"/>
    </source>
</evidence>
<name>A0A8J8NMP2_HALGN</name>
<protein>
    <submittedName>
        <fullName evidence="2">Uncharacterized protein</fullName>
    </submittedName>
</protein>
<gene>
    <name evidence="2" type="ORF">FGO68_gene7256</name>
</gene>